<dbReference type="EMBL" id="MT142516">
    <property type="protein sequence ID" value="QJA83693.1"/>
    <property type="molecule type" value="Genomic_DNA"/>
</dbReference>
<protein>
    <submittedName>
        <fullName evidence="1">Uncharacterized protein</fullName>
    </submittedName>
</protein>
<gene>
    <name evidence="2" type="ORF">MM415A00259_0018</name>
    <name evidence="1" type="ORF">MM415B00452_0050</name>
</gene>
<proteinExistence type="predicted"/>
<accession>A0A6M3J4J8</accession>
<reference evidence="1" key="1">
    <citation type="submission" date="2020-03" db="EMBL/GenBank/DDBJ databases">
        <title>The deep terrestrial virosphere.</title>
        <authorList>
            <person name="Holmfeldt K."/>
            <person name="Nilsson E."/>
            <person name="Simone D."/>
            <person name="Lopez-Fernandez M."/>
            <person name="Wu X."/>
            <person name="de Brujin I."/>
            <person name="Lundin D."/>
            <person name="Andersson A."/>
            <person name="Bertilsson S."/>
            <person name="Dopson M."/>
        </authorList>
    </citation>
    <scope>NUCLEOTIDE SEQUENCE</scope>
    <source>
        <strain evidence="2">MM415A00259</strain>
        <strain evidence="1">MM415B00452</strain>
    </source>
</reference>
<sequence length="51" mass="5680">MGGRKFLTIVAGIVFAYAVWAKILPPEAVATLLSMVFTLYFTRDRSNEEGK</sequence>
<dbReference type="EMBL" id="MT141529">
    <property type="protein sequence ID" value="QJA64949.1"/>
    <property type="molecule type" value="Genomic_DNA"/>
</dbReference>
<evidence type="ECO:0000313" key="1">
    <source>
        <dbReference type="EMBL" id="QJA64949.1"/>
    </source>
</evidence>
<organism evidence="1">
    <name type="scientific">viral metagenome</name>
    <dbReference type="NCBI Taxonomy" id="1070528"/>
    <lineage>
        <taxon>unclassified sequences</taxon>
        <taxon>metagenomes</taxon>
        <taxon>organismal metagenomes</taxon>
    </lineage>
</organism>
<dbReference type="AlphaFoldDB" id="A0A6M3J4J8"/>
<name>A0A6M3J4J8_9ZZZZ</name>
<evidence type="ECO:0000313" key="2">
    <source>
        <dbReference type="EMBL" id="QJA83693.1"/>
    </source>
</evidence>